<dbReference type="Proteomes" id="UP000053815">
    <property type="component" value="Unassembled WGS sequence"/>
</dbReference>
<organism evidence="1">
    <name type="scientific">Mucor ambiguus</name>
    <dbReference type="NCBI Taxonomy" id="91626"/>
    <lineage>
        <taxon>Eukaryota</taxon>
        <taxon>Fungi</taxon>
        <taxon>Fungi incertae sedis</taxon>
        <taxon>Mucoromycota</taxon>
        <taxon>Mucoromycotina</taxon>
        <taxon>Mucoromycetes</taxon>
        <taxon>Mucorales</taxon>
        <taxon>Mucorineae</taxon>
        <taxon>Mucoraceae</taxon>
        <taxon>Mucor</taxon>
    </lineage>
</organism>
<reference evidence="1" key="1">
    <citation type="submission" date="2014-09" db="EMBL/GenBank/DDBJ databases">
        <title>Draft genome sequence of an oleaginous Mucoromycotina fungus Mucor ambiguus NBRC6742.</title>
        <authorList>
            <person name="Takeda I."/>
            <person name="Yamane N."/>
            <person name="Morita T."/>
            <person name="Tamano K."/>
            <person name="Machida M."/>
            <person name="Baker S."/>
            <person name="Koike H."/>
        </authorList>
    </citation>
    <scope>NUCLEOTIDE SEQUENCE</scope>
    <source>
        <strain evidence="1">NBRC 6742</strain>
    </source>
</reference>
<evidence type="ECO:0000313" key="2">
    <source>
        <dbReference type="Proteomes" id="UP000053815"/>
    </source>
</evidence>
<dbReference type="EMBL" id="DF836592">
    <property type="protein sequence ID" value="GAN09923.1"/>
    <property type="molecule type" value="Genomic_DNA"/>
</dbReference>
<evidence type="ECO:0000313" key="1">
    <source>
        <dbReference type="EMBL" id="GAN09923.1"/>
    </source>
</evidence>
<protein>
    <submittedName>
        <fullName evidence="1">Uncharacterized protein</fullName>
    </submittedName>
</protein>
<name>A0A0C9N5R1_9FUNG</name>
<proteinExistence type="predicted"/>
<dbReference type="AlphaFoldDB" id="A0A0C9N5R1"/>
<gene>
    <name evidence="1" type="ORF">MAM1_0303d09456</name>
</gene>
<accession>A0A0C9N5R1</accession>
<keyword evidence="2" id="KW-1185">Reference proteome</keyword>
<sequence length="141" mass="16312">MDSLLTLAVKDKCPQPTFYREEKGNALVIPLSQFKVDEFEKEGPTSFLPILRQQYSDGLRVSARKMSSDQLLLENYIEISFRMEELRKKALSIFFNSKNIIIIAYKTLDPRIFSAWLFILAGFLQAFSQQQVLVVLPTWSL</sequence>
<dbReference type="OrthoDB" id="2260360at2759"/>